<dbReference type="VEuPathDB" id="FungiDB:CPAG_06246"/>
<evidence type="ECO:0000313" key="3">
    <source>
        <dbReference type="Proteomes" id="UP000054567"/>
    </source>
</evidence>
<name>A0A0J6FM24_COCPO</name>
<evidence type="ECO:0000256" key="1">
    <source>
        <dbReference type="SAM" id="MobiDB-lite"/>
    </source>
</evidence>
<organism evidence="2 3">
    <name type="scientific">Coccidioides posadasii RMSCC 3488</name>
    <dbReference type="NCBI Taxonomy" id="454284"/>
    <lineage>
        <taxon>Eukaryota</taxon>
        <taxon>Fungi</taxon>
        <taxon>Dikarya</taxon>
        <taxon>Ascomycota</taxon>
        <taxon>Pezizomycotina</taxon>
        <taxon>Eurotiomycetes</taxon>
        <taxon>Eurotiomycetidae</taxon>
        <taxon>Onygenales</taxon>
        <taxon>Onygenaceae</taxon>
        <taxon>Coccidioides</taxon>
    </lineage>
</organism>
<sequence length="134" mass="15032">MDFLGRAGQSGKPHKAAKHKKRGCIRAAARGEGMGIHSLPRRCHISRDLAYPSRNWTRSACKGKSLRNRFLQRNISMLMGGNLRKSILHVNGNVCWMGLWTRFVSHQPGMKQQQGGRGKMMFNKISQDTAQIGS</sequence>
<gene>
    <name evidence="2" type="ORF">CPAG_06246</name>
</gene>
<dbReference type="Proteomes" id="UP000054567">
    <property type="component" value="Unassembled WGS sequence"/>
</dbReference>
<accession>A0A0J6FM24</accession>
<protein>
    <submittedName>
        <fullName evidence="2">Uncharacterized protein</fullName>
    </submittedName>
</protein>
<proteinExistence type="predicted"/>
<dbReference type="EMBL" id="DS268112">
    <property type="protein sequence ID" value="KMM69934.1"/>
    <property type="molecule type" value="Genomic_DNA"/>
</dbReference>
<reference evidence="3" key="3">
    <citation type="journal article" date="2010" name="Genome Res.">
        <title>Population genomic sequencing of Coccidioides fungi reveals recent hybridization and transposon control.</title>
        <authorList>
            <person name="Neafsey D.E."/>
            <person name="Barker B.M."/>
            <person name="Sharpton T.J."/>
            <person name="Stajich J.E."/>
            <person name="Park D.J."/>
            <person name="Whiston E."/>
            <person name="Hung C.-Y."/>
            <person name="McMahan C."/>
            <person name="White J."/>
            <person name="Sykes S."/>
            <person name="Heiman D."/>
            <person name="Young S."/>
            <person name="Zeng Q."/>
            <person name="Abouelleil A."/>
            <person name="Aftuck L."/>
            <person name="Bessette D."/>
            <person name="Brown A."/>
            <person name="FitzGerald M."/>
            <person name="Lui A."/>
            <person name="Macdonald J.P."/>
            <person name="Priest M."/>
            <person name="Orbach M.J."/>
            <person name="Galgiani J.N."/>
            <person name="Kirkland T.N."/>
            <person name="Cole G.T."/>
            <person name="Birren B.W."/>
            <person name="Henn M.R."/>
            <person name="Taylor J.W."/>
            <person name="Rounsley S.D."/>
        </authorList>
    </citation>
    <scope>NUCLEOTIDE SEQUENCE [LARGE SCALE GENOMIC DNA]</scope>
    <source>
        <strain evidence="3">RMSCC 3488</strain>
    </source>
</reference>
<feature type="compositionally biased region" description="Basic residues" evidence="1">
    <location>
        <begin position="12"/>
        <end position="23"/>
    </location>
</feature>
<dbReference type="AlphaFoldDB" id="A0A0J6FM24"/>
<reference evidence="3" key="2">
    <citation type="journal article" date="2009" name="Genome Res.">
        <title>Comparative genomic analyses of the human fungal pathogens Coccidioides and their relatives.</title>
        <authorList>
            <person name="Sharpton T.J."/>
            <person name="Stajich J.E."/>
            <person name="Rounsley S.D."/>
            <person name="Gardner M.J."/>
            <person name="Wortman J.R."/>
            <person name="Jordar V.S."/>
            <person name="Maiti R."/>
            <person name="Kodira C.D."/>
            <person name="Neafsey D.E."/>
            <person name="Zeng Q."/>
            <person name="Hung C.-Y."/>
            <person name="McMahan C."/>
            <person name="Muszewska A."/>
            <person name="Grynberg M."/>
            <person name="Mandel M.A."/>
            <person name="Kellner E.M."/>
            <person name="Barker B.M."/>
            <person name="Galgiani J.N."/>
            <person name="Orbach M.J."/>
            <person name="Kirkland T.N."/>
            <person name="Cole G.T."/>
            <person name="Henn M.R."/>
            <person name="Birren B.W."/>
            <person name="Taylor J.W."/>
        </authorList>
    </citation>
    <scope>NUCLEOTIDE SEQUENCE [LARGE SCALE GENOMIC DNA]</scope>
    <source>
        <strain evidence="3">RMSCC 3488</strain>
    </source>
</reference>
<reference evidence="2 3" key="1">
    <citation type="submission" date="2007-06" db="EMBL/GenBank/DDBJ databases">
        <title>The Genome Sequence of Coccidioides posadasii RMSCC_3488.</title>
        <authorList>
            <consortium name="Coccidioides Genome Resources Consortium"/>
            <consortium name="The Broad Institute Genome Sequencing Platform"/>
            <person name="Henn M.R."/>
            <person name="Sykes S."/>
            <person name="Young S."/>
            <person name="Jaffe D."/>
            <person name="Berlin A."/>
            <person name="Alvarez P."/>
            <person name="Butler J."/>
            <person name="Gnerre S."/>
            <person name="Grabherr M."/>
            <person name="Mauceli E."/>
            <person name="Brockman W."/>
            <person name="Kodira C."/>
            <person name="Alvarado L."/>
            <person name="Zeng Q."/>
            <person name="Crawford M."/>
            <person name="Antoine C."/>
            <person name="Devon K."/>
            <person name="Galgiani J."/>
            <person name="Orsborn K."/>
            <person name="Lewis M.L."/>
            <person name="Nusbaum C."/>
            <person name="Galagan J."/>
            <person name="Birren B."/>
        </authorList>
    </citation>
    <scope>NUCLEOTIDE SEQUENCE [LARGE SCALE GENOMIC DNA]</scope>
    <source>
        <strain evidence="2 3">RMSCC 3488</strain>
    </source>
</reference>
<feature type="region of interest" description="Disordered" evidence="1">
    <location>
        <begin position="1"/>
        <end position="23"/>
    </location>
</feature>
<evidence type="ECO:0000313" key="2">
    <source>
        <dbReference type="EMBL" id="KMM69934.1"/>
    </source>
</evidence>